<sequence length="1139" mass="125148">MSDSVGASDGVAEDTALMGLVRTLRAAGFVVGASELVDAGRLLRYLADGSRLPPLDELCAKLRPIFCKSRDDQARFDRAFDGWAKTRDSGQAQGTVDSTTSPAESATNEVTGHHRRRVLRVLGIIVLLAACAIAMIAYYWPPPAPPPVVTTSGSNATAPGRWPALVNLVPPLERHIDAYYPAYGYNRELRPVWAWGALAIPLTLLVGVTLPAILIARGRARRGDRRVQLDNGPLRNEARRIVPPLAGDIAALLERHVRADASAHGTLARRAPIHLRRSVEATLRNLGVPQMRYRHTHLRPSYLLLIDVEGEDDPSGRLFYVWASRLRTEGLHVDIRQFIRSKNAAEAPAWFPSSAQLVRDRGRAGRPLDRLEDPPVGQRLIVVSNAEPFADESGRWQAWAQRARFYRWRERVVFTPTEPREWGAREESLERPQRAADPGFLVLPLDEDALRAWSKLLASGELPEIVLTDPQRYPRLLFEGKEDVLSDDPNERIIDPLIAQLKLYLGENGFQWLAACAVAPIVRWELTLLLGERLFRLGGVEHESELRYLIARNYRRLSRLPWLRAQRLPDWLRLRLLAELSDEVQARIRDVVRGLLDPLTPQTGPGLVLDIEPPPGRERNRAGEPGSGDALYLGYMSGLTARQLAMRAPASWSKWLNRIRFARPAGMPGWRHYRRVVADVLGGLWARLAFRDGIAYGGARRTFWLFGGALILWAALVGVLGLTEIGTQTHRLNSFLFAEEPHRVGYGHRGPVRSATFSPDGAYVLTASDDGTARLWDAATGKPVGRPMQHGGPVNTAAFNADGRQVVTASSDATARIWHAATGRQLVQFNGHRAAVNAATFNPSSTLVATASDDGTAVLWDASGSGEKTQLGDESSYPVNSVAFSPDGRRVVTASDDATARLWDAASGKPLGVPMRHAGRVESAVFSPDGTRVATASADRTARLWDAFTGKQQAQLDGHISVVNSAVFSPDGTLVVTASADRTARVWDAATGKQVAELIGHRGSVYSAIFSPDRARVLTASADHTARLWDAATGTPLGMPMMQDGPIYSASFARDGARVVTGSADQTALLWGADVQQPAGDPRFRRQPLAALALGWITAHERESRAVLLGFIMVVAWIFDYRLGRRLRREIVIQHRDRS</sequence>
<dbReference type="PRINTS" id="PR00320">
    <property type="entry name" value="GPROTEINBRPT"/>
</dbReference>
<feature type="transmembrane region" description="Helical" evidence="5">
    <location>
        <begin position="118"/>
        <end position="140"/>
    </location>
</feature>
<dbReference type="PANTHER" id="PTHR19879">
    <property type="entry name" value="TRANSCRIPTION INITIATION FACTOR TFIID"/>
    <property type="match status" value="1"/>
</dbReference>
<dbReference type="PROSITE" id="PS50082">
    <property type="entry name" value="WD_REPEATS_2"/>
    <property type="match status" value="8"/>
</dbReference>
<feature type="compositionally biased region" description="Polar residues" evidence="4">
    <location>
        <begin position="89"/>
        <end position="109"/>
    </location>
</feature>
<feature type="transmembrane region" description="Helical" evidence="5">
    <location>
        <begin position="192"/>
        <end position="216"/>
    </location>
</feature>
<proteinExistence type="predicted"/>
<keyword evidence="2" id="KW-0677">Repeat</keyword>
<keyword evidence="1 3" id="KW-0853">WD repeat</keyword>
<dbReference type="EMBL" id="WOEZ01000100">
    <property type="protein sequence ID" value="NPT56733.1"/>
    <property type="molecule type" value="Genomic_DNA"/>
</dbReference>
<evidence type="ECO:0000256" key="5">
    <source>
        <dbReference type="SAM" id="Phobius"/>
    </source>
</evidence>
<dbReference type="PROSITE" id="PS50294">
    <property type="entry name" value="WD_REPEATS_REGION"/>
    <property type="match status" value="7"/>
</dbReference>
<feature type="repeat" description="WD" evidence="3">
    <location>
        <begin position="1040"/>
        <end position="1071"/>
    </location>
</feature>
<feature type="repeat" description="WD" evidence="3">
    <location>
        <begin position="998"/>
        <end position="1039"/>
    </location>
</feature>
<feature type="transmembrane region" description="Helical" evidence="5">
    <location>
        <begin position="703"/>
        <end position="722"/>
    </location>
</feature>
<dbReference type="Pfam" id="PF00400">
    <property type="entry name" value="WD40"/>
    <property type="match status" value="8"/>
</dbReference>
<keyword evidence="5" id="KW-1133">Transmembrane helix</keyword>
<dbReference type="RefSeq" id="WP_172167350.1">
    <property type="nucleotide sequence ID" value="NZ_WOEZ01000100.1"/>
</dbReference>
<gene>
    <name evidence="6" type="ORF">GNZ13_19615</name>
</gene>
<dbReference type="InterPro" id="IPR019775">
    <property type="entry name" value="WD40_repeat_CS"/>
</dbReference>
<keyword evidence="5" id="KW-0812">Transmembrane</keyword>
<dbReference type="InterPro" id="IPR036322">
    <property type="entry name" value="WD40_repeat_dom_sf"/>
</dbReference>
<feature type="region of interest" description="Disordered" evidence="4">
    <location>
        <begin position="86"/>
        <end position="111"/>
    </location>
</feature>
<dbReference type="InterPro" id="IPR020472">
    <property type="entry name" value="WD40_PAC1"/>
</dbReference>
<dbReference type="Gene3D" id="2.130.10.10">
    <property type="entry name" value="YVTN repeat-like/Quinoprotein amine dehydrogenase"/>
    <property type="match status" value="3"/>
</dbReference>
<evidence type="ECO:0000256" key="2">
    <source>
        <dbReference type="ARBA" id="ARBA00022737"/>
    </source>
</evidence>
<feature type="repeat" description="WD" evidence="3">
    <location>
        <begin position="879"/>
        <end position="913"/>
    </location>
</feature>
<reference evidence="6 7" key="1">
    <citation type="submission" date="2019-11" db="EMBL/GenBank/DDBJ databases">
        <title>Metabolism of dissolved organic matter in forest soils.</title>
        <authorList>
            <person name="Cyle K.T."/>
            <person name="Wilhelm R.C."/>
            <person name="Martinez C.E."/>
        </authorList>
    </citation>
    <scope>NUCLEOTIDE SEQUENCE [LARGE SCALE GENOMIC DNA]</scope>
    <source>
        <strain evidence="6 7">5N</strain>
    </source>
</reference>
<keyword evidence="7" id="KW-1185">Reference proteome</keyword>
<evidence type="ECO:0000313" key="6">
    <source>
        <dbReference type="EMBL" id="NPT56733.1"/>
    </source>
</evidence>
<accession>A0A972NNF4</accession>
<name>A0A972NNF4_9BURK</name>
<feature type="repeat" description="WD" evidence="3">
    <location>
        <begin position="787"/>
        <end position="828"/>
    </location>
</feature>
<feature type="repeat" description="WD" evidence="3">
    <location>
        <begin position="956"/>
        <end position="997"/>
    </location>
</feature>
<dbReference type="PANTHER" id="PTHR19879:SF9">
    <property type="entry name" value="TRANSCRIPTION INITIATION FACTOR TFIID SUBUNIT 5"/>
    <property type="match status" value="1"/>
</dbReference>
<dbReference type="InterPro" id="IPR001680">
    <property type="entry name" value="WD40_rpt"/>
</dbReference>
<comment type="caution">
    <text evidence="6">The sequence shown here is derived from an EMBL/GenBank/DDBJ whole genome shotgun (WGS) entry which is preliminary data.</text>
</comment>
<organism evidence="6 7">
    <name type="scientific">Paraburkholderia elongata</name>
    <dbReference type="NCBI Taxonomy" id="2675747"/>
    <lineage>
        <taxon>Bacteria</taxon>
        <taxon>Pseudomonadati</taxon>
        <taxon>Pseudomonadota</taxon>
        <taxon>Betaproteobacteria</taxon>
        <taxon>Burkholderiales</taxon>
        <taxon>Burkholderiaceae</taxon>
        <taxon>Paraburkholderia</taxon>
    </lineage>
</organism>
<evidence type="ECO:0000256" key="1">
    <source>
        <dbReference type="ARBA" id="ARBA00022574"/>
    </source>
</evidence>
<keyword evidence="5" id="KW-0472">Membrane</keyword>
<dbReference type="Proteomes" id="UP000655523">
    <property type="component" value="Unassembled WGS sequence"/>
</dbReference>
<evidence type="ECO:0000256" key="4">
    <source>
        <dbReference type="SAM" id="MobiDB-lite"/>
    </source>
</evidence>
<dbReference type="SMART" id="SM00320">
    <property type="entry name" value="WD40"/>
    <property type="match status" value="8"/>
</dbReference>
<protein>
    <recommendedName>
        <fullName evidence="8">WD40 repeat domain-containing protein</fullName>
    </recommendedName>
</protein>
<dbReference type="SUPFAM" id="SSF50978">
    <property type="entry name" value="WD40 repeat-like"/>
    <property type="match status" value="1"/>
</dbReference>
<evidence type="ECO:0000313" key="7">
    <source>
        <dbReference type="Proteomes" id="UP000655523"/>
    </source>
</evidence>
<evidence type="ECO:0008006" key="8">
    <source>
        <dbReference type="Google" id="ProtNLM"/>
    </source>
</evidence>
<dbReference type="CDD" id="cd00200">
    <property type="entry name" value="WD40"/>
    <property type="match status" value="1"/>
</dbReference>
<dbReference type="AlphaFoldDB" id="A0A972NNF4"/>
<evidence type="ECO:0000256" key="3">
    <source>
        <dbReference type="PROSITE-ProRule" id="PRU00221"/>
    </source>
</evidence>
<feature type="repeat" description="WD" evidence="3">
    <location>
        <begin position="914"/>
        <end position="955"/>
    </location>
</feature>
<feature type="repeat" description="WD" evidence="3">
    <location>
        <begin position="745"/>
        <end position="786"/>
    </location>
</feature>
<dbReference type="PROSITE" id="PS00678">
    <property type="entry name" value="WD_REPEATS_1"/>
    <property type="match status" value="4"/>
</dbReference>
<dbReference type="InterPro" id="IPR015943">
    <property type="entry name" value="WD40/YVTN_repeat-like_dom_sf"/>
</dbReference>
<feature type="repeat" description="WD" evidence="3">
    <location>
        <begin position="829"/>
        <end position="861"/>
    </location>
</feature>